<proteinExistence type="predicted"/>
<evidence type="ECO:0008006" key="4">
    <source>
        <dbReference type="Google" id="ProtNLM"/>
    </source>
</evidence>
<evidence type="ECO:0000256" key="1">
    <source>
        <dbReference type="SAM" id="MobiDB-lite"/>
    </source>
</evidence>
<keyword evidence="3" id="KW-1185">Reference proteome</keyword>
<accession>A0A6A5TP18</accession>
<name>A0A6A5TP18_9PLEO</name>
<dbReference type="AlphaFoldDB" id="A0A6A5TP18"/>
<reference evidence="2" key="1">
    <citation type="journal article" date="2020" name="Stud. Mycol.">
        <title>101 Dothideomycetes genomes: a test case for predicting lifestyles and emergence of pathogens.</title>
        <authorList>
            <person name="Haridas S."/>
            <person name="Albert R."/>
            <person name="Binder M."/>
            <person name="Bloem J."/>
            <person name="Labutti K."/>
            <person name="Salamov A."/>
            <person name="Andreopoulos B."/>
            <person name="Baker S."/>
            <person name="Barry K."/>
            <person name="Bills G."/>
            <person name="Bluhm B."/>
            <person name="Cannon C."/>
            <person name="Castanera R."/>
            <person name="Culley D."/>
            <person name="Daum C."/>
            <person name="Ezra D."/>
            <person name="Gonzalez J."/>
            <person name="Henrissat B."/>
            <person name="Kuo A."/>
            <person name="Liang C."/>
            <person name="Lipzen A."/>
            <person name="Lutzoni F."/>
            <person name="Magnuson J."/>
            <person name="Mondo S."/>
            <person name="Nolan M."/>
            <person name="Ohm R."/>
            <person name="Pangilinan J."/>
            <person name="Park H.-J."/>
            <person name="Ramirez L."/>
            <person name="Alfaro M."/>
            <person name="Sun H."/>
            <person name="Tritt A."/>
            <person name="Yoshinaga Y."/>
            <person name="Zwiers L.-H."/>
            <person name="Turgeon B."/>
            <person name="Goodwin S."/>
            <person name="Spatafora J."/>
            <person name="Crous P."/>
            <person name="Grigoriev I."/>
        </authorList>
    </citation>
    <scope>NUCLEOTIDE SEQUENCE</scope>
    <source>
        <strain evidence="2">CBS 675.92</strain>
    </source>
</reference>
<dbReference type="EMBL" id="ML977004">
    <property type="protein sequence ID" value="KAF1953432.1"/>
    <property type="molecule type" value="Genomic_DNA"/>
</dbReference>
<evidence type="ECO:0000313" key="2">
    <source>
        <dbReference type="EMBL" id="KAF1953432.1"/>
    </source>
</evidence>
<evidence type="ECO:0000313" key="3">
    <source>
        <dbReference type="Proteomes" id="UP000800035"/>
    </source>
</evidence>
<dbReference type="SUPFAM" id="SSF52047">
    <property type="entry name" value="RNI-like"/>
    <property type="match status" value="1"/>
</dbReference>
<gene>
    <name evidence="2" type="ORF">CC80DRAFT_595981</name>
</gene>
<dbReference type="OrthoDB" id="3799513at2759"/>
<sequence>MAKLIDLPTETLTEIVWQVSCWRGLDDLSALRLTSHKLRDITDLIFFNTLKTKQYEKQPAKKILQFADIVSRRPELRKSVKTIDLFLGPDFAFNSCRRTNVPNDFDLSAIRKAAEAFFEGVLENKWVSENEQLKGMVFRSKKKKKKMKAEMKRNTIEVYPHVAALVSLLPRLEVLRQITDDPYRNQDMGRIAELKYNYDLLRELVLEAPERRDGVLLSFGPMAPLLELPRLNNVSLKYFDLGEFFKFGVPQEDEGKEGWEKNKQPEDTLLRYAKGSLAIQRLRMRHCSTTNEYMVHLIAACRRLKCFDFKTWADIEERDPEELDVKGWHEALSIHKYSLKVLSLNCISAFKIRREYNHDPLTPWPSFAFFTALKDLRIEYRRMKYAHLPPSIETLYLFDCRDVEDDDEITAWTQLKANHFPHIKTFEIMVTGNCRGVQYQLKYYGFHWGCWTPKTREWEKDGFLLKVWFKDFIDGTYYFSQGTDDTGDIDSQGNKIKDSDEEEEDEDEERDDDRDQGKVTDGNGDDVNSDVVMEDAY</sequence>
<feature type="compositionally biased region" description="Polar residues" evidence="1">
    <location>
        <begin position="484"/>
        <end position="494"/>
    </location>
</feature>
<feature type="compositionally biased region" description="Acidic residues" evidence="1">
    <location>
        <begin position="523"/>
        <end position="537"/>
    </location>
</feature>
<organism evidence="2 3">
    <name type="scientific">Byssothecium circinans</name>
    <dbReference type="NCBI Taxonomy" id="147558"/>
    <lineage>
        <taxon>Eukaryota</taxon>
        <taxon>Fungi</taxon>
        <taxon>Dikarya</taxon>
        <taxon>Ascomycota</taxon>
        <taxon>Pezizomycotina</taxon>
        <taxon>Dothideomycetes</taxon>
        <taxon>Pleosporomycetidae</taxon>
        <taxon>Pleosporales</taxon>
        <taxon>Massarineae</taxon>
        <taxon>Massarinaceae</taxon>
        <taxon>Byssothecium</taxon>
    </lineage>
</organism>
<feature type="region of interest" description="Disordered" evidence="1">
    <location>
        <begin position="484"/>
        <end position="537"/>
    </location>
</feature>
<feature type="compositionally biased region" description="Acidic residues" evidence="1">
    <location>
        <begin position="499"/>
        <end position="512"/>
    </location>
</feature>
<protein>
    <recommendedName>
        <fullName evidence="4">F-box domain-containing protein</fullName>
    </recommendedName>
</protein>
<dbReference type="Proteomes" id="UP000800035">
    <property type="component" value="Unassembled WGS sequence"/>
</dbReference>